<name>A0A4R7US78_9PSEU</name>
<dbReference type="SUPFAM" id="SSF56300">
    <property type="entry name" value="Metallo-dependent phosphatases"/>
    <property type="match status" value="1"/>
</dbReference>
<dbReference type="AlphaFoldDB" id="A0A4R7US78"/>
<dbReference type="CDD" id="cd00838">
    <property type="entry name" value="MPP_superfamily"/>
    <property type="match status" value="1"/>
</dbReference>
<gene>
    <name evidence="1" type="ORF">CLV71_1282</name>
</gene>
<protein>
    <recommendedName>
        <fullName evidence="3">Calcineurin-like phosphoesterase family protein</fullName>
    </recommendedName>
</protein>
<reference evidence="1 2" key="1">
    <citation type="submission" date="2019-03" db="EMBL/GenBank/DDBJ databases">
        <title>Genomic Encyclopedia of Archaeal and Bacterial Type Strains, Phase II (KMG-II): from individual species to whole genera.</title>
        <authorList>
            <person name="Goeker M."/>
        </authorList>
    </citation>
    <scope>NUCLEOTIDE SEQUENCE [LARGE SCALE GENOMIC DNA]</scope>
    <source>
        <strain evidence="1 2">DSM 45499</strain>
    </source>
</reference>
<evidence type="ECO:0008006" key="3">
    <source>
        <dbReference type="Google" id="ProtNLM"/>
    </source>
</evidence>
<sequence length="139" mass="15062">MKAFVEHTIDPADQLRSALESLDTDVRIALTHYSPIPETFRGEPPEIYPFLGCYQLDEVIDACDIAIAIHGHAHFGCAQGVTAGGTRMRNVAQLVIRSAYAATASTWRTPPHGDAAVTRGGRSLDGCPAILLPSWYVDQ</sequence>
<dbReference type="EMBL" id="SOCP01000028">
    <property type="protein sequence ID" value="TDV37739.1"/>
    <property type="molecule type" value="Genomic_DNA"/>
</dbReference>
<evidence type="ECO:0000313" key="1">
    <source>
        <dbReference type="EMBL" id="TDV37739.1"/>
    </source>
</evidence>
<keyword evidence="2" id="KW-1185">Reference proteome</keyword>
<proteinExistence type="predicted"/>
<dbReference type="InterPro" id="IPR029052">
    <property type="entry name" value="Metallo-depent_PP-like"/>
</dbReference>
<accession>A0A4R7US78</accession>
<dbReference type="Proteomes" id="UP000294927">
    <property type="component" value="Unassembled WGS sequence"/>
</dbReference>
<organism evidence="1 2">
    <name type="scientific">Actinophytocola oryzae</name>
    <dbReference type="NCBI Taxonomy" id="502181"/>
    <lineage>
        <taxon>Bacteria</taxon>
        <taxon>Bacillati</taxon>
        <taxon>Actinomycetota</taxon>
        <taxon>Actinomycetes</taxon>
        <taxon>Pseudonocardiales</taxon>
        <taxon>Pseudonocardiaceae</taxon>
    </lineage>
</organism>
<comment type="caution">
    <text evidence="1">The sequence shown here is derived from an EMBL/GenBank/DDBJ whole genome shotgun (WGS) entry which is preliminary data.</text>
</comment>
<evidence type="ECO:0000313" key="2">
    <source>
        <dbReference type="Proteomes" id="UP000294927"/>
    </source>
</evidence>